<proteinExistence type="inferred from homology"/>
<dbReference type="PANTHER" id="PTHR11686">
    <property type="entry name" value="GAMMA GLUTAMYL TRANSPEPTIDASE"/>
    <property type="match status" value="1"/>
</dbReference>
<comment type="catalytic activity">
    <reaction evidence="1 12">
        <text>an S-substituted glutathione + H2O = an S-substituted L-cysteinylglycine + L-glutamate</text>
        <dbReference type="Rhea" id="RHEA:59468"/>
        <dbReference type="ChEBI" id="CHEBI:15377"/>
        <dbReference type="ChEBI" id="CHEBI:29985"/>
        <dbReference type="ChEBI" id="CHEBI:90779"/>
        <dbReference type="ChEBI" id="CHEBI:143103"/>
        <dbReference type="EC" id="3.4.19.13"/>
    </reaction>
</comment>
<dbReference type="GO" id="GO:0103068">
    <property type="term" value="F:leukotriene C4 gamma-glutamyl transferase activity"/>
    <property type="evidence" value="ECO:0007669"/>
    <property type="project" value="UniProtKB-EC"/>
</dbReference>
<dbReference type="Gene3D" id="3.60.20.40">
    <property type="match status" value="1"/>
</dbReference>
<evidence type="ECO:0000256" key="1">
    <source>
        <dbReference type="ARBA" id="ARBA00001049"/>
    </source>
</evidence>
<evidence type="ECO:0000256" key="5">
    <source>
        <dbReference type="ARBA" id="ARBA00022679"/>
    </source>
</evidence>
<dbReference type="InterPro" id="IPR043138">
    <property type="entry name" value="GGT_lsub"/>
</dbReference>
<dbReference type="HOGENOM" id="CLU_014813_4_3_1"/>
<keyword evidence="5 12" id="KW-0808">Transferase</keyword>
<dbReference type="SUPFAM" id="SSF56235">
    <property type="entry name" value="N-terminal nucleophile aminohydrolases (Ntn hydrolases)"/>
    <property type="match status" value="1"/>
</dbReference>
<evidence type="ECO:0000256" key="8">
    <source>
        <dbReference type="ARBA" id="ARBA00023315"/>
    </source>
</evidence>
<dbReference type="SMR" id="K7LRT5"/>
<keyword evidence="6 12" id="KW-0378">Hydrolase</keyword>
<evidence type="ECO:0000256" key="7">
    <source>
        <dbReference type="ARBA" id="ARBA00023180"/>
    </source>
</evidence>
<dbReference type="eggNOG" id="KOG2410">
    <property type="taxonomic scope" value="Eukaryota"/>
</dbReference>
<dbReference type="UniPathway" id="UPA00204"/>
<gene>
    <name evidence="14" type="ORF">GLYMA_11G236100</name>
</gene>
<dbReference type="GO" id="GO:0016756">
    <property type="term" value="F:glutathione gamma-glutamylcysteinyltransferase activity"/>
    <property type="evidence" value="ECO:0007669"/>
    <property type="project" value="UniProtKB-ARBA"/>
</dbReference>
<feature type="binding site" evidence="11">
    <location>
        <begin position="477"/>
        <end position="478"/>
    </location>
    <ligand>
        <name>L-glutamate</name>
        <dbReference type="ChEBI" id="CHEBI:29985"/>
    </ligand>
</feature>
<dbReference type="InterPro" id="IPR043137">
    <property type="entry name" value="GGT_ssub_C"/>
</dbReference>
<dbReference type="Gene3D" id="1.10.246.130">
    <property type="match status" value="1"/>
</dbReference>
<dbReference type="OMA" id="QAQIFTR"/>
<evidence type="ECO:0000256" key="9">
    <source>
        <dbReference type="ARBA" id="ARBA00047417"/>
    </source>
</evidence>
<dbReference type="NCBIfam" id="TIGR00066">
    <property type="entry name" value="g_glut_trans"/>
    <property type="match status" value="1"/>
</dbReference>
<dbReference type="InterPro" id="IPR000101">
    <property type="entry name" value="GGT_peptidase"/>
</dbReference>
<evidence type="ECO:0000256" key="12">
    <source>
        <dbReference type="RuleBase" id="RU368068"/>
    </source>
</evidence>
<evidence type="ECO:0000256" key="3">
    <source>
        <dbReference type="ARBA" id="ARBA00005115"/>
    </source>
</evidence>
<feature type="chain" id="PRO_5014581341" description="Glutathione hydrolase" evidence="13">
    <location>
        <begin position="26"/>
        <end position="614"/>
    </location>
</feature>
<dbReference type="InterPro" id="IPR029055">
    <property type="entry name" value="Ntn_hydrolases_N"/>
</dbReference>
<keyword evidence="7" id="KW-0325">Glycoprotein</keyword>
<dbReference type="InParanoid" id="K7LRT5"/>
<dbReference type="Pfam" id="PF01019">
    <property type="entry name" value="G_glu_transpept"/>
    <property type="match status" value="1"/>
</dbReference>
<dbReference type="EC" id="3.4.19.13" evidence="12"/>
<feature type="binding site" evidence="11">
    <location>
        <position position="449"/>
    </location>
    <ligand>
        <name>L-glutamate</name>
        <dbReference type="ChEBI" id="CHEBI:29985"/>
    </ligand>
</feature>
<reference evidence="15" key="2">
    <citation type="submission" date="2018-02" db="UniProtKB">
        <authorList>
            <consortium name="EnsemblPlants"/>
        </authorList>
    </citation>
    <scope>IDENTIFICATION</scope>
    <source>
        <strain evidence="15">Williams 82</strain>
    </source>
</reference>
<evidence type="ECO:0000313" key="15">
    <source>
        <dbReference type="EnsemblPlants" id="KRH31230"/>
    </source>
</evidence>
<dbReference type="PRINTS" id="PR01210">
    <property type="entry name" value="GGTRANSPTASE"/>
</dbReference>
<comment type="pathway">
    <text evidence="3 12">Sulfur metabolism; glutathione metabolism.</text>
</comment>
<keyword evidence="8 12" id="KW-0012">Acyltransferase</keyword>
<organism evidence="14">
    <name type="scientific">Glycine max</name>
    <name type="common">Soybean</name>
    <name type="synonym">Glycine hispida</name>
    <dbReference type="NCBI Taxonomy" id="3847"/>
    <lineage>
        <taxon>Eukaryota</taxon>
        <taxon>Viridiplantae</taxon>
        <taxon>Streptophyta</taxon>
        <taxon>Embryophyta</taxon>
        <taxon>Tracheophyta</taxon>
        <taxon>Spermatophyta</taxon>
        <taxon>Magnoliopsida</taxon>
        <taxon>eudicotyledons</taxon>
        <taxon>Gunneridae</taxon>
        <taxon>Pentapetalae</taxon>
        <taxon>rosids</taxon>
        <taxon>fabids</taxon>
        <taxon>Fabales</taxon>
        <taxon>Fabaceae</taxon>
        <taxon>Papilionoideae</taxon>
        <taxon>50 kb inversion clade</taxon>
        <taxon>NPAAA clade</taxon>
        <taxon>indigoferoid/millettioid clade</taxon>
        <taxon>Phaseoleae</taxon>
        <taxon>Glycine</taxon>
        <taxon>Glycine subgen. Soja</taxon>
    </lineage>
</organism>
<evidence type="ECO:0000256" key="2">
    <source>
        <dbReference type="ARBA" id="ARBA00001089"/>
    </source>
</evidence>
<comment type="function">
    <text evidence="12">Cleaves the gamma-glutamyl peptide bond of glutathione and glutathione conjugates.</text>
</comment>
<name>K7LRT5_SOYBN</name>
<comment type="catalytic activity">
    <reaction evidence="9 12">
        <text>an N-terminal (5-L-glutamyl)-[peptide] + an alpha-amino acid = 5-L-glutamyl amino acid + an N-terminal L-alpha-aminoacyl-[peptide]</text>
        <dbReference type="Rhea" id="RHEA:23904"/>
        <dbReference type="Rhea" id="RHEA-COMP:9780"/>
        <dbReference type="Rhea" id="RHEA-COMP:9795"/>
        <dbReference type="ChEBI" id="CHEBI:77644"/>
        <dbReference type="ChEBI" id="CHEBI:78597"/>
        <dbReference type="ChEBI" id="CHEBI:78599"/>
        <dbReference type="ChEBI" id="CHEBI:78608"/>
        <dbReference type="EC" id="2.3.2.2"/>
    </reaction>
</comment>
<dbReference type="FunFam" id="1.10.246.130:FF:000001">
    <property type="entry name" value="Gamma-glutamyltransferase 5 isoform 1"/>
    <property type="match status" value="1"/>
</dbReference>
<dbReference type="EMBL" id="CM000844">
    <property type="protein sequence ID" value="KRH31230.1"/>
    <property type="molecule type" value="Genomic_DNA"/>
</dbReference>
<evidence type="ECO:0000313" key="16">
    <source>
        <dbReference type="Proteomes" id="UP000008827"/>
    </source>
</evidence>
<reference evidence="14" key="3">
    <citation type="submission" date="2018-07" db="EMBL/GenBank/DDBJ databases">
        <title>WGS assembly of Glycine max.</title>
        <authorList>
            <person name="Schmutz J."/>
            <person name="Cannon S."/>
            <person name="Schlueter J."/>
            <person name="Ma J."/>
            <person name="Mitros T."/>
            <person name="Nelson W."/>
            <person name="Hyten D."/>
            <person name="Song Q."/>
            <person name="Thelen J."/>
            <person name="Cheng J."/>
            <person name="Xu D."/>
            <person name="Hellsten U."/>
            <person name="May G."/>
            <person name="Yu Y."/>
            <person name="Sakurai T."/>
            <person name="Umezawa T."/>
            <person name="Bhattacharyya M."/>
            <person name="Sandhu D."/>
            <person name="Valliyodan B."/>
            <person name="Lindquist E."/>
            <person name="Peto M."/>
            <person name="Grant D."/>
            <person name="Shu S."/>
            <person name="Goodstein D."/>
            <person name="Barry K."/>
            <person name="Futrell-Griggs M."/>
            <person name="Abernathy B."/>
            <person name="Du J."/>
            <person name="Tian Z."/>
            <person name="Zhu L."/>
            <person name="Gill N."/>
            <person name="Joshi T."/>
            <person name="Libault M."/>
            <person name="Sethuraman A."/>
            <person name="Zhang X."/>
            <person name="Shinozaki K."/>
            <person name="Nguyen H."/>
            <person name="Wing R."/>
            <person name="Cregan P."/>
            <person name="Specht J."/>
            <person name="Grimwood J."/>
            <person name="Rokhsar D."/>
            <person name="Stacey G."/>
            <person name="Shoemaker R."/>
            <person name="Jackson S."/>
        </authorList>
    </citation>
    <scope>NUCLEOTIDE SEQUENCE</scope>
    <source>
        <tissue evidence="14">Callus</tissue>
    </source>
</reference>
<evidence type="ECO:0000256" key="11">
    <source>
        <dbReference type="PIRSR" id="PIRSR600101-2"/>
    </source>
</evidence>
<feature type="binding site" evidence="11">
    <location>
        <position position="499"/>
    </location>
    <ligand>
        <name>L-glutamate</name>
        <dbReference type="ChEBI" id="CHEBI:29985"/>
    </ligand>
</feature>
<feature type="active site" description="Nucleophile" evidence="10">
    <location>
        <position position="407"/>
    </location>
</feature>
<keyword evidence="13" id="KW-0732">Signal</keyword>
<dbReference type="FunCoup" id="K7LRT5">
    <property type="interactions" value="1297"/>
</dbReference>
<accession>K7LRT5</accession>
<protein>
    <recommendedName>
        <fullName evidence="12">Glutathione hydrolase</fullName>
        <ecNumber evidence="12">2.3.2.2</ecNumber>
        <ecNumber evidence="12">3.4.19.13</ecNumber>
    </recommendedName>
    <alternativeName>
        <fullName evidence="12">Gamma-glutamyltransferase</fullName>
    </alternativeName>
    <alternativeName>
        <fullName evidence="12">Gamma-glutamyltranspeptidase</fullName>
    </alternativeName>
</protein>
<evidence type="ECO:0000256" key="4">
    <source>
        <dbReference type="ARBA" id="ARBA00009381"/>
    </source>
</evidence>
<dbReference type="EC" id="2.3.2.2" evidence="12"/>
<evidence type="ECO:0000256" key="13">
    <source>
        <dbReference type="SAM" id="SignalP"/>
    </source>
</evidence>
<dbReference type="PaxDb" id="3847-GLYMA11G35990.2"/>
<dbReference type="GO" id="GO:0006751">
    <property type="term" value="P:glutathione catabolic process"/>
    <property type="evidence" value="ECO:0000318"/>
    <property type="project" value="GO_Central"/>
</dbReference>
<evidence type="ECO:0000256" key="6">
    <source>
        <dbReference type="ARBA" id="ARBA00022801"/>
    </source>
</evidence>
<sequence>MSSVVVSVLLWHAIAVLLLSNLASAEGIEATNGGTKHRGKVIYVHNGAVATDDGRCSRIGKDVLREGGHAVDAAVASALCLGVVSPASSGLGGGAFMLLRSLSLSKIIGRPVRVTMFCENAPTIWDQHRLKGALKPGDPQGLHSEESDMYAGNTTLKAKGGLSVAVPGELAGLHEAWKQHGKLPWKRLIKPAEFLARRGFKVSPFLHMQMEASESDILEDKGLRSIFAPNGKLLNIGDICYNNKLAETLRTISESGPQAFYDGLIGLNLVKDVQNAGGILSMKDLKSYTVKQKEPISNDVLGLTLLGMPPPSGGHPMMLLLNILDQYKLPSGLSGALGFHREIEALKHVFAVRMNLGDPDFVNITEVLSDMLSHSFAKVLKNDINDNKTFGPSHYGGRWNPINDHGTSHLSIIDPERNAIAMTCTVNSYFGSKILSPSTGIVLNNEMDDFSIPRNVTKDVPPPAPANFIMPGKRPLSSMSPTIVLKDGKLKAVVGASGGGFIIGGTAEVLLNHFVKGLNPFSSVTAPRVYHQLLPNVVNYENWTTVFGDHFEVPADIRKALKSKGHVLKGLAGGTICQFIVLDTIVPYEQNKGIENETLVAVSDPRKGGFPAGF</sequence>
<dbReference type="GO" id="GO:0005886">
    <property type="term" value="C:plasma membrane"/>
    <property type="evidence" value="ECO:0000318"/>
    <property type="project" value="GO_Central"/>
</dbReference>
<dbReference type="PANTHER" id="PTHR11686:SF34">
    <property type="entry name" value="GLUTATHIONE HYDROLASE 1-RELATED"/>
    <property type="match status" value="1"/>
</dbReference>
<dbReference type="AlphaFoldDB" id="K7LRT5"/>
<keyword evidence="16" id="KW-1185">Reference proteome</keyword>
<dbReference type="Gramene" id="KRH31230">
    <property type="protein sequence ID" value="KRH31230"/>
    <property type="gene ID" value="GLYMA_11G236100"/>
</dbReference>
<dbReference type="EnsemblPlants" id="KRH31230">
    <property type="protein sequence ID" value="KRH31230"/>
    <property type="gene ID" value="GLYMA_11G236100"/>
</dbReference>
<dbReference type="FunFam" id="3.60.20.40:FF:000004">
    <property type="entry name" value="Glutathione hydrolase 1"/>
    <property type="match status" value="1"/>
</dbReference>
<evidence type="ECO:0000313" key="14">
    <source>
        <dbReference type="EMBL" id="KRH31230.1"/>
    </source>
</evidence>
<feature type="signal peptide" evidence="13">
    <location>
        <begin position="1"/>
        <end position="25"/>
    </location>
</feature>
<feature type="binding site" evidence="11">
    <location>
        <begin position="425"/>
        <end position="427"/>
    </location>
    <ligand>
        <name>L-glutamate</name>
        <dbReference type="ChEBI" id="CHEBI:29985"/>
    </ligand>
</feature>
<reference evidence="14 15" key="1">
    <citation type="journal article" date="2010" name="Nature">
        <title>Genome sequence of the palaeopolyploid soybean.</title>
        <authorList>
            <person name="Schmutz J."/>
            <person name="Cannon S.B."/>
            <person name="Schlueter J."/>
            <person name="Ma J."/>
            <person name="Mitros T."/>
            <person name="Nelson W."/>
            <person name="Hyten D.L."/>
            <person name="Song Q."/>
            <person name="Thelen J.J."/>
            <person name="Cheng J."/>
            <person name="Xu D."/>
            <person name="Hellsten U."/>
            <person name="May G.D."/>
            <person name="Yu Y."/>
            <person name="Sakurai T."/>
            <person name="Umezawa T."/>
            <person name="Bhattacharyya M.K."/>
            <person name="Sandhu D."/>
            <person name="Valliyodan B."/>
            <person name="Lindquist E."/>
            <person name="Peto M."/>
            <person name="Grant D."/>
            <person name="Shu S."/>
            <person name="Goodstein D."/>
            <person name="Barry K."/>
            <person name="Futrell-Griggs M."/>
            <person name="Abernathy B."/>
            <person name="Du J."/>
            <person name="Tian Z."/>
            <person name="Zhu L."/>
            <person name="Gill N."/>
            <person name="Joshi T."/>
            <person name="Libault M."/>
            <person name="Sethuraman A."/>
            <person name="Zhang X.-C."/>
            <person name="Shinozaki K."/>
            <person name="Nguyen H.T."/>
            <person name="Wing R.A."/>
            <person name="Cregan P."/>
            <person name="Specht J."/>
            <person name="Grimwood J."/>
            <person name="Rokhsar D."/>
            <person name="Stacey G."/>
            <person name="Shoemaker R.C."/>
            <person name="Jackson S.A."/>
        </authorList>
    </citation>
    <scope>NUCLEOTIDE SEQUENCE</scope>
    <source>
        <strain evidence="15">cv. Williams 82</strain>
        <tissue evidence="14">Callus</tissue>
    </source>
</reference>
<comment type="catalytic activity">
    <reaction evidence="2 12">
        <text>glutathione + H2O = L-cysteinylglycine + L-glutamate</text>
        <dbReference type="Rhea" id="RHEA:28807"/>
        <dbReference type="ChEBI" id="CHEBI:15377"/>
        <dbReference type="ChEBI" id="CHEBI:29985"/>
        <dbReference type="ChEBI" id="CHEBI:57925"/>
        <dbReference type="ChEBI" id="CHEBI:61694"/>
        <dbReference type="EC" id="3.4.19.13"/>
    </reaction>
</comment>
<dbReference type="Proteomes" id="UP000008827">
    <property type="component" value="Chromosome 11"/>
</dbReference>
<dbReference type="GO" id="GO:0036374">
    <property type="term" value="F:glutathione hydrolase activity"/>
    <property type="evidence" value="ECO:0000318"/>
    <property type="project" value="GO_Central"/>
</dbReference>
<comment type="similarity">
    <text evidence="4">Belongs to the gamma-glutamyltransferase family.</text>
</comment>
<evidence type="ECO:0000256" key="10">
    <source>
        <dbReference type="PIRSR" id="PIRSR600101-1"/>
    </source>
</evidence>
<dbReference type="STRING" id="3847.K7LRT5"/>